<feature type="region of interest" description="Disordered" evidence="1">
    <location>
        <begin position="101"/>
        <end position="168"/>
    </location>
</feature>
<dbReference type="Proteomes" id="UP000622552">
    <property type="component" value="Unassembled WGS sequence"/>
</dbReference>
<dbReference type="AlphaFoldDB" id="A0A8J7GMI6"/>
<dbReference type="InterPro" id="IPR036390">
    <property type="entry name" value="WH_DNA-bd_sf"/>
</dbReference>
<dbReference type="InterPro" id="IPR005471">
    <property type="entry name" value="Tscrpt_reg_IclR_N"/>
</dbReference>
<protein>
    <submittedName>
        <fullName evidence="3">DNA-binding transcriptional ArsR family regulator</fullName>
    </submittedName>
</protein>
<proteinExistence type="predicted"/>
<feature type="compositionally biased region" description="Basic and acidic residues" evidence="1">
    <location>
        <begin position="117"/>
        <end position="136"/>
    </location>
</feature>
<dbReference type="RefSeq" id="WP_197007052.1">
    <property type="nucleotide sequence ID" value="NZ_BONS01000005.1"/>
</dbReference>
<dbReference type="EMBL" id="JADOUF010000001">
    <property type="protein sequence ID" value="MBG6140515.1"/>
    <property type="molecule type" value="Genomic_DNA"/>
</dbReference>
<feature type="compositionally biased region" description="Polar residues" evidence="1">
    <location>
        <begin position="149"/>
        <end position="162"/>
    </location>
</feature>
<sequence length="286" mass="30899">MTHQRLKAALRGSELPAVARHLMLTLLTYCEDDTLVLAAADSPSVTELAEDTGLNRSTVRRHLAALDDDGWLTRQHPDRRAARARGLVIAYVLQVPEGTDVPGFDSAGAGEDVPEPPAERGTEHRWGRTMRHERGPVHPVHGAQDANHGAQSTVQGAQNATRGAQRAPVLRERENLSLIPSQPTTAVGLIARALDVAEDEASRVLQLIREECRPRSELGFVRTIIANGDVASFGHRIREASAAAAYEGPTHQFRDPDGTGHCADCALPATSPRHRSPAPAALRLVR</sequence>
<keyword evidence="4" id="KW-1185">Reference proteome</keyword>
<dbReference type="Pfam" id="PF09339">
    <property type="entry name" value="HTH_IclR"/>
    <property type="match status" value="1"/>
</dbReference>
<comment type="caution">
    <text evidence="3">The sequence shown here is derived from an EMBL/GenBank/DDBJ whole genome shotgun (WGS) entry which is preliminary data.</text>
</comment>
<accession>A0A8J7GMI6</accession>
<evidence type="ECO:0000256" key="1">
    <source>
        <dbReference type="SAM" id="MobiDB-lite"/>
    </source>
</evidence>
<keyword evidence="3" id="KW-0238">DNA-binding</keyword>
<dbReference type="SUPFAM" id="SSF46785">
    <property type="entry name" value="Winged helix' DNA-binding domain"/>
    <property type="match status" value="1"/>
</dbReference>
<evidence type="ECO:0000313" key="4">
    <source>
        <dbReference type="Proteomes" id="UP000622552"/>
    </source>
</evidence>
<name>A0A8J7GMI6_9ACTN</name>
<dbReference type="InterPro" id="IPR036388">
    <property type="entry name" value="WH-like_DNA-bd_sf"/>
</dbReference>
<dbReference type="Gene3D" id="1.10.10.10">
    <property type="entry name" value="Winged helix-like DNA-binding domain superfamily/Winged helix DNA-binding domain"/>
    <property type="match status" value="1"/>
</dbReference>
<dbReference type="GO" id="GO:0006355">
    <property type="term" value="P:regulation of DNA-templated transcription"/>
    <property type="evidence" value="ECO:0007669"/>
    <property type="project" value="InterPro"/>
</dbReference>
<reference evidence="3" key="1">
    <citation type="submission" date="2020-11" db="EMBL/GenBank/DDBJ databases">
        <title>Sequencing the genomes of 1000 actinobacteria strains.</title>
        <authorList>
            <person name="Klenk H.-P."/>
        </authorList>
    </citation>
    <scope>NUCLEOTIDE SEQUENCE</scope>
    <source>
        <strain evidence="3">DSM 45356</strain>
    </source>
</reference>
<gene>
    <name evidence="3" type="ORF">IW245_006709</name>
</gene>
<dbReference type="GO" id="GO:0003677">
    <property type="term" value="F:DNA binding"/>
    <property type="evidence" value="ECO:0007669"/>
    <property type="project" value="UniProtKB-KW"/>
</dbReference>
<feature type="domain" description="HTH iclR-type" evidence="2">
    <location>
        <begin position="37"/>
        <end position="75"/>
    </location>
</feature>
<organism evidence="3 4">
    <name type="scientific">Longispora fulva</name>
    <dbReference type="NCBI Taxonomy" id="619741"/>
    <lineage>
        <taxon>Bacteria</taxon>
        <taxon>Bacillati</taxon>
        <taxon>Actinomycetota</taxon>
        <taxon>Actinomycetes</taxon>
        <taxon>Micromonosporales</taxon>
        <taxon>Micromonosporaceae</taxon>
        <taxon>Longispora</taxon>
    </lineage>
</organism>
<evidence type="ECO:0000259" key="2">
    <source>
        <dbReference type="Pfam" id="PF09339"/>
    </source>
</evidence>
<evidence type="ECO:0000313" key="3">
    <source>
        <dbReference type="EMBL" id="MBG6140515.1"/>
    </source>
</evidence>